<feature type="transmembrane region" description="Helical" evidence="4">
    <location>
        <begin position="311"/>
        <end position="328"/>
    </location>
</feature>
<organism evidence="5 6">
    <name type="scientific">Candidatus Desulfatibia vada</name>
    <dbReference type="NCBI Taxonomy" id="2841696"/>
    <lineage>
        <taxon>Bacteria</taxon>
        <taxon>Pseudomonadati</taxon>
        <taxon>Thermodesulfobacteriota</taxon>
        <taxon>Desulfobacteria</taxon>
        <taxon>Desulfobacterales</taxon>
        <taxon>Desulfobacterales incertae sedis</taxon>
        <taxon>Candidatus Desulfatibia</taxon>
    </lineage>
</organism>
<name>A0A8J6P0W7_9BACT</name>
<evidence type="ECO:0000256" key="4">
    <source>
        <dbReference type="SAM" id="Phobius"/>
    </source>
</evidence>
<dbReference type="SUPFAM" id="SSF48452">
    <property type="entry name" value="TPR-like"/>
    <property type="match status" value="1"/>
</dbReference>
<feature type="transmembrane region" description="Helical" evidence="4">
    <location>
        <begin position="334"/>
        <end position="352"/>
    </location>
</feature>
<feature type="transmembrane region" description="Helical" evidence="4">
    <location>
        <begin position="236"/>
        <end position="257"/>
    </location>
</feature>
<feature type="transmembrane region" description="Helical" evidence="4">
    <location>
        <begin position="277"/>
        <end position="299"/>
    </location>
</feature>
<feature type="transmembrane region" description="Helical" evidence="4">
    <location>
        <begin position="127"/>
        <end position="145"/>
    </location>
</feature>
<keyword evidence="1" id="KW-0677">Repeat</keyword>
<proteinExistence type="predicted"/>
<dbReference type="SMART" id="SM00028">
    <property type="entry name" value="TPR"/>
    <property type="match status" value="4"/>
</dbReference>
<accession>A0A8J6P0W7</accession>
<dbReference type="PANTHER" id="PTHR44227:SF3">
    <property type="entry name" value="PROTEIN O-MANNOSYL-TRANSFERASE TMTC4"/>
    <property type="match status" value="1"/>
</dbReference>
<reference evidence="5 6" key="1">
    <citation type="submission" date="2020-08" db="EMBL/GenBank/DDBJ databases">
        <title>Bridging the membrane lipid divide: bacteria of the FCB group superphylum have the potential to synthesize archaeal ether lipids.</title>
        <authorList>
            <person name="Villanueva L."/>
            <person name="Von Meijenfeldt F.A.B."/>
            <person name="Westbye A.B."/>
            <person name="Yadav S."/>
            <person name="Hopmans E.C."/>
            <person name="Dutilh B.E."/>
            <person name="Sinninghe Damste J.S."/>
        </authorList>
    </citation>
    <scope>NUCLEOTIDE SEQUENCE [LARGE SCALE GENOMIC DNA]</scope>
    <source>
        <strain evidence="5">NIOZ-UU17</strain>
    </source>
</reference>
<feature type="transmembrane region" description="Helical" evidence="4">
    <location>
        <begin position="396"/>
        <end position="416"/>
    </location>
</feature>
<sequence length="598" mass="67363">MAKSLPFSGQLQARLLIILIAAVVVACYLPTLNNGFVWDDDFNFTKNINYRGLSFSHLRWMFTTFHDGNYHPLAWLTLGLDFFFWGMNPTGYHLTNIVLHGINSILFYFLIAVFLQRNAVASNAGVAGVQISAVLGAVFFAVLPLRVETVAWISTRGDLLCGAFYILTIIAYVRMHDNQAANVRRKWLLLVLLFFVFSLLSRAWGITMPLVLLILDAYPLGRFDAINLSKPSTKKILAEKIPFIMLALGAAIIAVQAKKGSMILVTEHGMLERFMQATYGLCFYLFKTILPIRLSPFYLLSKSFNPMEAKYIVSVLSVFGITLGLTLMRRRWPWALTAWICYAVIVSPLLGFVQSGPQIVADRYTYIACMPFAVLAGVGVFRLWEAWQRASLSRPVFISVITMISAVLIVLSFVSFGQTRIWHDNYTFWNYVIKLDPDNYIAYNNRGVILKEQKQDLIKAMDDYNAAVKLHPEYVGAYYNRGILREQQGDFAEAIADFSIVIRLDPRQAEAYNNRGGLRNSQGDSAGAMEDFNTAIRLAPHSPEAYANRGMVRLAQNDLQGAIQDFAKTLEVASTNWASRAHVENVLANVRTKVEKQD</sequence>
<keyword evidence="4" id="KW-0812">Transmembrane</keyword>
<feature type="repeat" description="TPR" evidence="3">
    <location>
        <begin position="475"/>
        <end position="508"/>
    </location>
</feature>
<evidence type="ECO:0000313" key="5">
    <source>
        <dbReference type="EMBL" id="MBC8433689.1"/>
    </source>
</evidence>
<comment type="caution">
    <text evidence="5">The sequence shown here is derived from an EMBL/GenBank/DDBJ whole genome shotgun (WGS) entry which is preliminary data.</text>
</comment>
<keyword evidence="2 3" id="KW-0802">TPR repeat</keyword>
<evidence type="ECO:0000256" key="2">
    <source>
        <dbReference type="ARBA" id="ARBA00022803"/>
    </source>
</evidence>
<feature type="repeat" description="TPR" evidence="3">
    <location>
        <begin position="543"/>
        <end position="576"/>
    </location>
</feature>
<dbReference type="InterPro" id="IPR019734">
    <property type="entry name" value="TPR_rpt"/>
</dbReference>
<protein>
    <submittedName>
        <fullName evidence="5">Tetratricopeptide repeat protein</fullName>
    </submittedName>
</protein>
<dbReference type="PROSITE" id="PS50005">
    <property type="entry name" value="TPR"/>
    <property type="match status" value="3"/>
</dbReference>
<feature type="transmembrane region" description="Helical" evidence="4">
    <location>
        <begin position="97"/>
        <end position="115"/>
    </location>
</feature>
<dbReference type="Pfam" id="PF13432">
    <property type="entry name" value="TPR_16"/>
    <property type="match status" value="1"/>
</dbReference>
<evidence type="ECO:0000256" key="1">
    <source>
        <dbReference type="ARBA" id="ARBA00022737"/>
    </source>
</evidence>
<dbReference type="Gene3D" id="1.25.40.10">
    <property type="entry name" value="Tetratricopeptide repeat domain"/>
    <property type="match status" value="2"/>
</dbReference>
<feature type="transmembrane region" description="Helical" evidence="4">
    <location>
        <begin position="12"/>
        <end position="31"/>
    </location>
</feature>
<feature type="transmembrane region" description="Helical" evidence="4">
    <location>
        <begin position="187"/>
        <end position="215"/>
    </location>
</feature>
<dbReference type="InterPro" id="IPR011990">
    <property type="entry name" value="TPR-like_helical_dom_sf"/>
</dbReference>
<dbReference type="EMBL" id="JACNIG010000320">
    <property type="protein sequence ID" value="MBC8433689.1"/>
    <property type="molecule type" value="Genomic_DNA"/>
</dbReference>
<evidence type="ECO:0000256" key="3">
    <source>
        <dbReference type="PROSITE-ProRule" id="PRU00339"/>
    </source>
</evidence>
<evidence type="ECO:0000313" key="6">
    <source>
        <dbReference type="Proteomes" id="UP000605201"/>
    </source>
</evidence>
<dbReference type="Proteomes" id="UP000605201">
    <property type="component" value="Unassembled WGS sequence"/>
</dbReference>
<dbReference type="PROSITE" id="PS51257">
    <property type="entry name" value="PROKAR_LIPOPROTEIN"/>
    <property type="match status" value="1"/>
</dbReference>
<dbReference type="InterPro" id="IPR052346">
    <property type="entry name" value="O-mannosyl-transferase_TMTC"/>
</dbReference>
<gene>
    <name evidence="5" type="ORF">H8D96_17405</name>
</gene>
<dbReference type="PANTHER" id="PTHR44227">
    <property type="match status" value="1"/>
</dbReference>
<keyword evidence="4" id="KW-1133">Transmembrane helix</keyword>
<feature type="transmembrane region" description="Helical" evidence="4">
    <location>
        <begin position="364"/>
        <end position="384"/>
    </location>
</feature>
<feature type="transmembrane region" description="Helical" evidence="4">
    <location>
        <begin position="157"/>
        <end position="175"/>
    </location>
</feature>
<feature type="transmembrane region" description="Helical" evidence="4">
    <location>
        <begin position="68"/>
        <end position="85"/>
    </location>
</feature>
<dbReference type="AlphaFoldDB" id="A0A8J6P0W7"/>
<keyword evidence="4" id="KW-0472">Membrane</keyword>
<feature type="repeat" description="TPR" evidence="3">
    <location>
        <begin position="509"/>
        <end position="542"/>
    </location>
</feature>